<organism evidence="2 3">
    <name type="scientific">Flavobacterium urumqiense</name>
    <dbReference type="NCBI Taxonomy" id="935224"/>
    <lineage>
        <taxon>Bacteria</taxon>
        <taxon>Pseudomonadati</taxon>
        <taxon>Bacteroidota</taxon>
        <taxon>Flavobacteriia</taxon>
        <taxon>Flavobacteriales</taxon>
        <taxon>Flavobacteriaceae</taxon>
        <taxon>Flavobacterium</taxon>
    </lineage>
</organism>
<evidence type="ECO:0000313" key="2">
    <source>
        <dbReference type="EMBL" id="SEG31596.1"/>
    </source>
</evidence>
<feature type="compositionally biased region" description="Basic and acidic residues" evidence="1">
    <location>
        <begin position="27"/>
        <end position="38"/>
    </location>
</feature>
<dbReference type="Proteomes" id="UP000236737">
    <property type="component" value="Unassembled WGS sequence"/>
</dbReference>
<reference evidence="3" key="1">
    <citation type="submission" date="2016-10" db="EMBL/GenBank/DDBJ databases">
        <authorList>
            <person name="Varghese N."/>
            <person name="Submissions S."/>
        </authorList>
    </citation>
    <scope>NUCLEOTIDE SEQUENCE [LARGE SCALE GENOMIC DNA]</scope>
    <source>
        <strain evidence="3">CGMCC 1.9230</strain>
    </source>
</reference>
<feature type="region of interest" description="Disordered" evidence="1">
    <location>
        <begin position="1"/>
        <end position="38"/>
    </location>
</feature>
<evidence type="ECO:0000313" key="3">
    <source>
        <dbReference type="Proteomes" id="UP000236737"/>
    </source>
</evidence>
<gene>
    <name evidence="2" type="ORF">SAMN04488130_109115</name>
</gene>
<proteinExistence type="predicted"/>
<dbReference type="RefSeq" id="WP_104000333.1">
    <property type="nucleotide sequence ID" value="NZ_FNVP01000009.1"/>
</dbReference>
<evidence type="ECO:0008006" key="4">
    <source>
        <dbReference type="Google" id="ProtNLM"/>
    </source>
</evidence>
<dbReference type="EMBL" id="FNVP01000009">
    <property type="protein sequence ID" value="SEG31596.1"/>
    <property type="molecule type" value="Genomic_DNA"/>
</dbReference>
<keyword evidence="3" id="KW-1185">Reference proteome</keyword>
<evidence type="ECO:0000256" key="1">
    <source>
        <dbReference type="SAM" id="MobiDB-lite"/>
    </source>
</evidence>
<name>A0A1H5Z8B0_9FLAO</name>
<accession>A0A1H5Z8B0</accession>
<sequence>MSKDKTTTPVVEAAAGVNTVQNLSSEQNEKAEAEKAAADKAEADKVAANKAEAEKAAADKAAADLAATEQSHEAQLIPSGIFVAENGNSFEFAVSQFTFKGKVYTKEEALSDHADVLEHLISVQSFILKKV</sequence>
<protein>
    <recommendedName>
        <fullName evidence="4">Colicin import membrane protein</fullName>
    </recommendedName>
</protein>
<dbReference type="AlphaFoldDB" id="A0A1H5Z8B0"/>